<dbReference type="RefSeq" id="WP_345393603.1">
    <property type="nucleotide sequence ID" value="NZ_BAAAXS010000001.1"/>
</dbReference>
<keyword evidence="1" id="KW-0812">Transmembrane</keyword>
<name>A0ABV5NYB5_9ACTN</name>
<dbReference type="Proteomes" id="UP001589568">
    <property type="component" value="Unassembled WGS sequence"/>
</dbReference>
<keyword evidence="1" id="KW-1133">Transmembrane helix</keyword>
<accession>A0ABV5NYB5</accession>
<reference evidence="2 3" key="1">
    <citation type="submission" date="2024-09" db="EMBL/GenBank/DDBJ databases">
        <authorList>
            <person name="Sun Q."/>
            <person name="Mori K."/>
        </authorList>
    </citation>
    <scope>NUCLEOTIDE SEQUENCE [LARGE SCALE GENOMIC DNA]</scope>
    <source>
        <strain evidence="2 3">JCM 3324</strain>
    </source>
</reference>
<evidence type="ECO:0000256" key="1">
    <source>
        <dbReference type="SAM" id="Phobius"/>
    </source>
</evidence>
<dbReference type="EMBL" id="JBHMCF010000040">
    <property type="protein sequence ID" value="MFB9474931.1"/>
    <property type="molecule type" value="Genomic_DNA"/>
</dbReference>
<keyword evidence="3" id="KW-1185">Reference proteome</keyword>
<feature type="transmembrane region" description="Helical" evidence="1">
    <location>
        <begin position="38"/>
        <end position="59"/>
    </location>
</feature>
<protein>
    <submittedName>
        <fullName evidence="2">Uncharacterized protein</fullName>
    </submittedName>
</protein>
<feature type="transmembrane region" description="Helical" evidence="1">
    <location>
        <begin position="6"/>
        <end position="26"/>
    </location>
</feature>
<keyword evidence="1" id="KW-0472">Membrane</keyword>
<evidence type="ECO:0000313" key="2">
    <source>
        <dbReference type="EMBL" id="MFB9474931.1"/>
    </source>
</evidence>
<organism evidence="2 3">
    <name type="scientific">Nonomuraea salmonea</name>
    <dbReference type="NCBI Taxonomy" id="46181"/>
    <lineage>
        <taxon>Bacteria</taxon>
        <taxon>Bacillati</taxon>
        <taxon>Actinomycetota</taxon>
        <taxon>Actinomycetes</taxon>
        <taxon>Streptosporangiales</taxon>
        <taxon>Streptosporangiaceae</taxon>
        <taxon>Nonomuraea</taxon>
    </lineage>
</organism>
<comment type="caution">
    <text evidence="2">The sequence shown here is derived from an EMBL/GenBank/DDBJ whole genome shotgun (WGS) entry which is preliminary data.</text>
</comment>
<gene>
    <name evidence="2" type="ORF">ACFFR3_36020</name>
</gene>
<evidence type="ECO:0000313" key="3">
    <source>
        <dbReference type="Proteomes" id="UP001589568"/>
    </source>
</evidence>
<proteinExistence type="predicted"/>
<sequence length="64" mass="7307">MDQALFFVWLFAPVGCVLLGAVITMIPRRMRRTRLTALWLVPLWPLSVVAGAALTYELYWPLSD</sequence>